<dbReference type="ExpressionAtlas" id="A0A178VFI0">
    <property type="expression patterns" value="baseline and differential"/>
</dbReference>
<evidence type="ECO:0000256" key="3">
    <source>
        <dbReference type="PROSITE-ProRule" id="PRU00708"/>
    </source>
</evidence>
<proteinExistence type="inferred from homology"/>
<protein>
    <submittedName>
        <fullName evidence="4">Uncharacterized protein</fullName>
    </submittedName>
</protein>
<dbReference type="PANTHER" id="PTHR45717:SF10">
    <property type="entry name" value="OS10G0501000 PROTEIN"/>
    <property type="match status" value="1"/>
</dbReference>
<dbReference type="EMBL" id="LUHQ01000003">
    <property type="protein sequence ID" value="OAP04311.1"/>
    <property type="molecule type" value="Genomic_DNA"/>
</dbReference>
<dbReference type="PANTHER" id="PTHR45717">
    <property type="entry name" value="OS12G0527900 PROTEIN"/>
    <property type="match status" value="1"/>
</dbReference>
<sequence length="668" mass="76899">MSMMLNLQQHAKRILAYSNRPRFFCSYTNVTLSSPATNQTLQSRIEAASHQKAEITTVLEQWLQQQQQQGKQLNPSLLRGIVEKLRSSNRPRQALEVLNLEEAEKFFESIPENMRFESMYNSLLRSYARQSGEKALKKAESIFKKMKKLGLLLRPSPYNSMTSLYSSLGNRDKVNEILREMKENNVELDNVTVNNALRVYAAVSDVATMDKFLADRKEITRLDGLTMLAMAKAYVRDGSKQKARRMLQETEEWLGHDYKELMSLYGEAGEIEDLGDTKGAEKIYYNECECSGLEFDNRIPDMLVSGYREKGMVMKADKLVNKTLWIRGLATPITLLLEEMDKKGNKVSPSGLRDLIKNLRDSNQLSKALEASTWMCQKKVFNLFSEDYATRLHLTEKVLGLEEAEKFFESSIPENMKDYSVYDTLLSCYARSSNTQSKAEAVFEKMRELGLLSKLSPFNSLISLYSGQGKLSVVNILLCDMKHKNIEPDIVTRNNVLRANEYMLAIDSMEKYKREWDGDDYKETKLEKRTIDDMSKAYEIAGVRLKPELILKAIEITGSEKEVHRLWNEYKEKAKTEISNEGYRIMISSLLKFDDVKGAEEMYGEWQPQGSDFDTRIPCLLISHYSKEGDEMKVRNVVESSRKKQKQMYFETLIVRALDDVSPEVTSY</sequence>
<feature type="repeat" description="PPR" evidence="3">
    <location>
        <begin position="418"/>
        <end position="453"/>
    </location>
</feature>
<dbReference type="FunFam" id="1.25.40.10:FF:001541">
    <property type="entry name" value="Pentatricopeptide repeat (PPR) superfamily protein"/>
    <property type="match status" value="1"/>
</dbReference>
<dbReference type="AlphaFoldDB" id="A0A178VFI0"/>
<dbReference type="Gene3D" id="1.25.40.10">
    <property type="entry name" value="Tetratricopeptide repeat domain"/>
    <property type="match status" value="2"/>
</dbReference>
<dbReference type="InterPro" id="IPR002885">
    <property type="entry name" value="PPR_rpt"/>
</dbReference>
<gene>
    <name evidence="4" type="ordered locus">AXX17_At3g11240</name>
</gene>
<evidence type="ECO:0000313" key="5">
    <source>
        <dbReference type="Proteomes" id="UP000078284"/>
    </source>
</evidence>
<dbReference type="GO" id="GO:0003729">
    <property type="term" value="F:mRNA binding"/>
    <property type="evidence" value="ECO:0007669"/>
    <property type="project" value="UniProtKB-ARBA"/>
</dbReference>
<comment type="similarity">
    <text evidence="1">Belongs to the PPR family. P subfamily.</text>
</comment>
<reference evidence="5" key="1">
    <citation type="journal article" date="2016" name="Proc. Natl. Acad. Sci. U.S.A.">
        <title>Chromosome-level assembly of Arabidopsis thaliana Ler reveals the extent of translocation and inversion polymorphisms.</title>
        <authorList>
            <person name="Zapata L."/>
            <person name="Ding J."/>
            <person name="Willing E.M."/>
            <person name="Hartwig B."/>
            <person name="Bezdan D."/>
            <person name="Jiao W.B."/>
            <person name="Patel V."/>
            <person name="Velikkakam James G."/>
            <person name="Koornneef M."/>
            <person name="Ossowski S."/>
            <person name="Schneeberger K."/>
        </authorList>
    </citation>
    <scope>NUCLEOTIDE SEQUENCE [LARGE SCALE GENOMIC DNA]</scope>
    <source>
        <strain evidence="5">cv. Landsberg erecta</strain>
    </source>
</reference>
<feature type="repeat" description="PPR" evidence="3">
    <location>
        <begin position="154"/>
        <end position="188"/>
    </location>
</feature>
<feature type="repeat" description="PPR" evidence="3">
    <location>
        <begin position="116"/>
        <end position="153"/>
    </location>
</feature>
<evidence type="ECO:0000256" key="1">
    <source>
        <dbReference type="ARBA" id="ARBA00007626"/>
    </source>
</evidence>
<name>A0A178VFI0_ARATH</name>
<evidence type="ECO:0000256" key="2">
    <source>
        <dbReference type="ARBA" id="ARBA00022737"/>
    </source>
</evidence>
<comment type="caution">
    <text evidence="4">The sequence shown here is derived from an EMBL/GenBank/DDBJ whole genome shotgun (WGS) entry which is preliminary data.</text>
</comment>
<evidence type="ECO:0000313" key="4">
    <source>
        <dbReference type="EMBL" id="OAP04311.1"/>
    </source>
</evidence>
<dbReference type="Proteomes" id="UP000078284">
    <property type="component" value="Chromosome 3"/>
</dbReference>
<keyword evidence="2" id="KW-0677">Repeat</keyword>
<dbReference type="PROSITE" id="PS51375">
    <property type="entry name" value="PPR"/>
    <property type="match status" value="3"/>
</dbReference>
<organism evidence="4 5">
    <name type="scientific">Arabidopsis thaliana</name>
    <name type="common">Mouse-ear cress</name>
    <dbReference type="NCBI Taxonomy" id="3702"/>
    <lineage>
        <taxon>Eukaryota</taxon>
        <taxon>Viridiplantae</taxon>
        <taxon>Streptophyta</taxon>
        <taxon>Embryophyta</taxon>
        <taxon>Tracheophyta</taxon>
        <taxon>Spermatophyta</taxon>
        <taxon>Magnoliopsida</taxon>
        <taxon>eudicotyledons</taxon>
        <taxon>Gunneridae</taxon>
        <taxon>Pentapetalae</taxon>
        <taxon>rosids</taxon>
        <taxon>malvids</taxon>
        <taxon>Brassicales</taxon>
        <taxon>Brassicaceae</taxon>
        <taxon>Camelineae</taxon>
        <taxon>Arabidopsis</taxon>
    </lineage>
</organism>
<dbReference type="NCBIfam" id="TIGR00756">
    <property type="entry name" value="PPR"/>
    <property type="match status" value="2"/>
</dbReference>
<accession>A0A178VFI0</accession>
<dbReference type="Pfam" id="PF13812">
    <property type="entry name" value="PPR_3"/>
    <property type="match status" value="1"/>
</dbReference>
<dbReference type="Pfam" id="PF01535">
    <property type="entry name" value="PPR"/>
    <property type="match status" value="3"/>
</dbReference>
<dbReference type="InterPro" id="IPR011990">
    <property type="entry name" value="TPR-like_helical_dom_sf"/>
</dbReference>